<keyword evidence="10 14" id="KW-0472">Membrane</keyword>
<dbReference type="Pfam" id="PF00520">
    <property type="entry name" value="Ion_trans"/>
    <property type="match status" value="1"/>
</dbReference>
<evidence type="ECO:0000256" key="2">
    <source>
        <dbReference type="ARBA" id="ARBA00022448"/>
    </source>
</evidence>
<reference evidence="16" key="1">
    <citation type="submission" date="2021-01" db="EMBL/GenBank/DDBJ databases">
        <authorList>
            <person name="Corre E."/>
            <person name="Pelletier E."/>
            <person name="Niang G."/>
            <person name="Scheremetjew M."/>
            <person name="Finn R."/>
            <person name="Kale V."/>
            <person name="Holt S."/>
            <person name="Cochrane G."/>
            <person name="Meng A."/>
            <person name="Brown T."/>
            <person name="Cohen L."/>
        </authorList>
    </citation>
    <scope>NUCLEOTIDE SEQUENCE</scope>
</reference>
<dbReference type="PANTHER" id="PTHR11537">
    <property type="entry name" value="VOLTAGE-GATED POTASSIUM CHANNEL"/>
    <property type="match status" value="1"/>
</dbReference>
<feature type="transmembrane region" description="Helical" evidence="14">
    <location>
        <begin position="198"/>
        <end position="219"/>
    </location>
</feature>
<evidence type="ECO:0000313" key="16">
    <source>
        <dbReference type="EMBL" id="CAD8831613.1"/>
    </source>
</evidence>
<organism evidence="16">
    <name type="scientific">Noctiluca scintillans</name>
    <name type="common">Sea sparkle</name>
    <name type="synonym">Red tide dinoflagellate</name>
    <dbReference type="NCBI Taxonomy" id="2966"/>
    <lineage>
        <taxon>Eukaryota</taxon>
        <taxon>Sar</taxon>
        <taxon>Alveolata</taxon>
        <taxon>Dinophyceae</taxon>
        <taxon>Noctilucales</taxon>
        <taxon>Noctilucaceae</taxon>
        <taxon>Noctiluca</taxon>
    </lineage>
</organism>
<sequence length="476" mass="53703">MVILTTILEGSAARRAREVSNCFVRNDSVSTLGSESTVDSDEEFQCLPTTWKQHLYRFLEDSDSSVAALIFSHFILYTIVLSILCFVLETVPDLRVPTLWAVMEMFSTIVFLLEYLARFAVCDAFGQSRFEFLRHPMNFLDLAAILPLFLEELIKSVKPLRVLRSVRLVRCFRIFRLSKYSAGMNMMIEAVTNSVRPLLILSFFLMIGVVLSSSLLYYAEKSGCPTVSHMNAEDWQVYQNQCSLSTTGRDANGELCCNRRGSALDFESIPMTFWWSVVTMTTVGYGDRVPRTVPGRIVAMLTMLSGILLISLPVAIVGSKFQHAYEEYLDQRECERMASGSSSFSLGGTLRDESNPQGSLNLSANLAQDQPPQSPVPSSPSPPAPSRSDDFKKMGERPSRLHQVNCGMGHIESLRAKLRVLERTARLSERAREQVLLVLELFEHIERVEKQLTDLKQRDTVRDECIRKSFVSLLQS</sequence>
<dbReference type="EMBL" id="HBFQ01008496">
    <property type="protein sequence ID" value="CAD8831613.1"/>
    <property type="molecule type" value="Transcribed_RNA"/>
</dbReference>
<evidence type="ECO:0000256" key="3">
    <source>
        <dbReference type="ARBA" id="ARBA00022538"/>
    </source>
</evidence>
<evidence type="ECO:0000256" key="1">
    <source>
        <dbReference type="ARBA" id="ARBA00004141"/>
    </source>
</evidence>
<keyword evidence="5" id="KW-0631">Potassium channel</keyword>
<keyword evidence="7" id="KW-0630">Potassium</keyword>
<keyword evidence="4 14" id="KW-0812">Transmembrane</keyword>
<dbReference type="GO" id="GO:0001508">
    <property type="term" value="P:action potential"/>
    <property type="evidence" value="ECO:0007669"/>
    <property type="project" value="TreeGrafter"/>
</dbReference>
<dbReference type="InterPro" id="IPR028325">
    <property type="entry name" value="VG_K_chnl"/>
</dbReference>
<name>A0A7S1EY59_NOCSC</name>
<evidence type="ECO:0000256" key="8">
    <source>
        <dbReference type="ARBA" id="ARBA00022989"/>
    </source>
</evidence>
<evidence type="ECO:0000256" key="9">
    <source>
        <dbReference type="ARBA" id="ARBA00023065"/>
    </source>
</evidence>
<evidence type="ECO:0000259" key="15">
    <source>
        <dbReference type="Pfam" id="PF00520"/>
    </source>
</evidence>
<keyword evidence="12" id="KW-0175">Coiled coil</keyword>
<evidence type="ECO:0000256" key="11">
    <source>
        <dbReference type="ARBA" id="ARBA00023303"/>
    </source>
</evidence>
<evidence type="ECO:0000256" key="6">
    <source>
        <dbReference type="ARBA" id="ARBA00022882"/>
    </source>
</evidence>
<dbReference type="InterPro" id="IPR027359">
    <property type="entry name" value="Volt_channel_dom_sf"/>
</dbReference>
<dbReference type="PRINTS" id="PR00169">
    <property type="entry name" value="KCHANNEL"/>
</dbReference>
<keyword evidence="6" id="KW-0851">Voltage-gated channel</keyword>
<evidence type="ECO:0000256" key="7">
    <source>
        <dbReference type="ARBA" id="ARBA00022958"/>
    </source>
</evidence>
<feature type="transmembrane region" description="Helical" evidence="14">
    <location>
        <begin position="99"/>
        <end position="117"/>
    </location>
</feature>
<feature type="compositionally biased region" description="Polar residues" evidence="13">
    <location>
        <begin position="355"/>
        <end position="367"/>
    </location>
</feature>
<gene>
    <name evidence="16" type="ORF">NSCI0253_LOCUS5960</name>
</gene>
<dbReference type="Gene3D" id="1.10.287.70">
    <property type="match status" value="1"/>
</dbReference>
<dbReference type="Gene3D" id="1.20.120.350">
    <property type="entry name" value="Voltage-gated potassium channels. Chain C"/>
    <property type="match status" value="1"/>
</dbReference>
<dbReference type="SUPFAM" id="SSF81324">
    <property type="entry name" value="Voltage-gated potassium channels"/>
    <property type="match status" value="1"/>
</dbReference>
<evidence type="ECO:0000256" key="13">
    <source>
        <dbReference type="SAM" id="MobiDB-lite"/>
    </source>
</evidence>
<evidence type="ECO:0000256" key="14">
    <source>
        <dbReference type="SAM" id="Phobius"/>
    </source>
</evidence>
<evidence type="ECO:0000256" key="5">
    <source>
        <dbReference type="ARBA" id="ARBA00022826"/>
    </source>
</evidence>
<protein>
    <recommendedName>
        <fullName evidence="15">Ion transport domain-containing protein</fullName>
    </recommendedName>
</protein>
<feature type="transmembrane region" description="Helical" evidence="14">
    <location>
        <begin position="297"/>
        <end position="318"/>
    </location>
</feature>
<keyword evidence="11" id="KW-0407">Ion channel</keyword>
<feature type="transmembrane region" description="Helical" evidence="14">
    <location>
        <begin position="66"/>
        <end position="87"/>
    </location>
</feature>
<keyword evidence="8 14" id="KW-1133">Transmembrane helix</keyword>
<feature type="compositionally biased region" description="Pro residues" evidence="13">
    <location>
        <begin position="372"/>
        <end position="385"/>
    </location>
</feature>
<keyword evidence="2" id="KW-0813">Transport</keyword>
<keyword evidence="9" id="KW-0406">Ion transport</keyword>
<dbReference type="AlphaFoldDB" id="A0A7S1EY59"/>
<dbReference type="GO" id="GO:0005249">
    <property type="term" value="F:voltage-gated potassium channel activity"/>
    <property type="evidence" value="ECO:0007669"/>
    <property type="project" value="InterPro"/>
</dbReference>
<proteinExistence type="predicted"/>
<evidence type="ECO:0000256" key="10">
    <source>
        <dbReference type="ARBA" id="ARBA00023136"/>
    </source>
</evidence>
<evidence type="ECO:0000256" key="4">
    <source>
        <dbReference type="ARBA" id="ARBA00022692"/>
    </source>
</evidence>
<dbReference type="InterPro" id="IPR005821">
    <property type="entry name" value="Ion_trans_dom"/>
</dbReference>
<feature type="domain" description="Ion transport" evidence="15">
    <location>
        <begin position="70"/>
        <end position="327"/>
    </location>
</feature>
<feature type="region of interest" description="Disordered" evidence="13">
    <location>
        <begin position="345"/>
        <end position="394"/>
    </location>
</feature>
<keyword evidence="3" id="KW-0633">Potassium transport</keyword>
<dbReference type="GO" id="GO:0008076">
    <property type="term" value="C:voltage-gated potassium channel complex"/>
    <property type="evidence" value="ECO:0007669"/>
    <property type="project" value="InterPro"/>
</dbReference>
<accession>A0A7S1EY59</accession>
<feature type="coiled-coil region" evidence="12">
    <location>
        <begin position="411"/>
        <end position="458"/>
    </location>
</feature>
<evidence type="ECO:0000256" key="12">
    <source>
        <dbReference type="SAM" id="Coils"/>
    </source>
</evidence>
<comment type="subcellular location">
    <subcellularLocation>
        <location evidence="1">Membrane</location>
        <topology evidence="1">Multi-pass membrane protein</topology>
    </subcellularLocation>
</comment>
<dbReference type="PANTHER" id="PTHR11537:SF254">
    <property type="entry name" value="POTASSIUM VOLTAGE-GATED CHANNEL PROTEIN SHAB"/>
    <property type="match status" value="1"/>
</dbReference>